<dbReference type="Pfam" id="PF00168">
    <property type="entry name" value="C2"/>
    <property type="match status" value="2"/>
</dbReference>
<sequence length="496" mass="56782">MVESAFQIHHELLISAENLIHDPNEHLTSYCIVYIYDQNKEIGRTEVIENEPSPNWENTIRIPTNTFPSTRLKFSIIGIKTINDTLEESLNAEEEIAIVNITISEIMNEGCKISKGFKRGDGKIKVKLQVINQDVQKLHFQFSANRLAAMDNNGKSDPYLIIKSKGKKSSEIHRTEVVKKSLDPVWGRFILSSSRLFKDNPERRLIIECWDWDALRRDDLIGTAEVGIDELLLPIFEFSLYTKGVFSGVIKSQCTTIPSFAEYCHSGLELNFNYAIDFSKTKSDIHNFNGKPGTYIHALSTLAPKIEEYDHDKIFFGYGFGGFRPNQTNEWFYLTEDLKTIEIDGYQNIIVNYTETIKIITPCNDIILSPLIERIREVSISKPGDNEYNVLMIFTHGKILDIDNIKTVVVRTSMTPMSIVVIEVGNAKNSNLKKLIGKKEIVAREEGVEVKAVRNNVQFYRLRDFIKNPDGLITTVMNRICEEVSEYFAYLKNIRI</sequence>
<accession>A0A1R2BJZ1</accession>
<dbReference type="AlphaFoldDB" id="A0A1R2BJZ1"/>
<comment type="caution">
    <text evidence="2">The sequence shown here is derived from an EMBL/GenBank/DDBJ whole genome shotgun (WGS) entry which is preliminary data.</text>
</comment>
<proteinExistence type="predicted"/>
<dbReference type="InterPro" id="IPR010734">
    <property type="entry name" value="Copine_C"/>
</dbReference>
<name>A0A1R2BJZ1_9CILI</name>
<dbReference type="GO" id="GO:0005886">
    <property type="term" value="C:plasma membrane"/>
    <property type="evidence" value="ECO:0007669"/>
    <property type="project" value="TreeGrafter"/>
</dbReference>
<dbReference type="Proteomes" id="UP000187209">
    <property type="component" value="Unassembled WGS sequence"/>
</dbReference>
<gene>
    <name evidence="2" type="ORF">SteCoe_23392</name>
</gene>
<dbReference type="Gene3D" id="2.60.40.150">
    <property type="entry name" value="C2 domain"/>
    <property type="match status" value="2"/>
</dbReference>
<evidence type="ECO:0000313" key="2">
    <source>
        <dbReference type="EMBL" id="OMJ77078.1"/>
    </source>
</evidence>
<dbReference type="SUPFAM" id="SSF49562">
    <property type="entry name" value="C2 domain (Calcium/lipid-binding domain, CaLB)"/>
    <property type="match status" value="2"/>
</dbReference>
<dbReference type="GO" id="GO:0071277">
    <property type="term" value="P:cellular response to calcium ion"/>
    <property type="evidence" value="ECO:0007669"/>
    <property type="project" value="TreeGrafter"/>
</dbReference>
<dbReference type="InterPro" id="IPR035892">
    <property type="entry name" value="C2_domain_sf"/>
</dbReference>
<organism evidence="2 3">
    <name type="scientific">Stentor coeruleus</name>
    <dbReference type="NCBI Taxonomy" id="5963"/>
    <lineage>
        <taxon>Eukaryota</taxon>
        <taxon>Sar</taxon>
        <taxon>Alveolata</taxon>
        <taxon>Ciliophora</taxon>
        <taxon>Postciliodesmatophora</taxon>
        <taxon>Heterotrichea</taxon>
        <taxon>Heterotrichida</taxon>
        <taxon>Stentoridae</taxon>
        <taxon>Stentor</taxon>
    </lineage>
</organism>
<dbReference type="EMBL" id="MPUH01000594">
    <property type="protein sequence ID" value="OMJ77078.1"/>
    <property type="molecule type" value="Genomic_DNA"/>
</dbReference>
<dbReference type="InterPro" id="IPR000008">
    <property type="entry name" value="C2_dom"/>
</dbReference>
<keyword evidence="3" id="KW-1185">Reference proteome</keyword>
<evidence type="ECO:0000313" key="3">
    <source>
        <dbReference type="Proteomes" id="UP000187209"/>
    </source>
</evidence>
<protein>
    <recommendedName>
        <fullName evidence="1">C2 domain-containing protein</fullName>
    </recommendedName>
</protein>
<dbReference type="InterPro" id="IPR037768">
    <property type="entry name" value="C2B_Copine"/>
</dbReference>
<dbReference type="OrthoDB" id="270970at2759"/>
<dbReference type="InterPro" id="IPR045052">
    <property type="entry name" value="Copine"/>
</dbReference>
<evidence type="ECO:0000259" key="1">
    <source>
        <dbReference type="PROSITE" id="PS50004"/>
    </source>
</evidence>
<dbReference type="SMART" id="SM00239">
    <property type="entry name" value="C2"/>
    <property type="match status" value="2"/>
</dbReference>
<dbReference type="PANTHER" id="PTHR10857:SF106">
    <property type="entry name" value="C2 DOMAIN-CONTAINING PROTEIN"/>
    <property type="match status" value="1"/>
</dbReference>
<dbReference type="Pfam" id="PF07002">
    <property type="entry name" value="Copine"/>
    <property type="match status" value="1"/>
</dbReference>
<feature type="domain" description="C2" evidence="1">
    <location>
        <begin position="1"/>
        <end position="117"/>
    </location>
</feature>
<feature type="domain" description="C2" evidence="1">
    <location>
        <begin position="120"/>
        <end position="242"/>
    </location>
</feature>
<dbReference type="CDD" id="cd04047">
    <property type="entry name" value="C2B_Copine"/>
    <property type="match status" value="1"/>
</dbReference>
<dbReference type="PROSITE" id="PS50004">
    <property type="entry name" value="C2"/>
    <property type="match status" value="2"/>
</dbReference>
<dbReference type="PANTHER" id="PTHR10857">
    <property type="entry name" value="COPINE"/>
    <property type="match status" value="1"/>
</dbReference>
<dbReference type="GO" id="GO:0005544">
    <property type="term" value="F:calcium-dependent phospholipid binding"/>
    <property type="evidence" value="ECO:0007669"/>
    <property type="project" value="InterPro"/>
</dbReference>
<reference evidence="2 3" key="1">
    <citation type="submission" date="2016-11" db="EMBL/GenBank/DDBJ databases">
        <title>The macronuclear genome of Stentor coeruleus: a giant cell with tiny introns.</title>
        <authorList>
            <person name="Slabodnick M."/>
            <person name="Ruby J.G."/>
            <person name="Reiff S.B."/>
            <person name="Swart E.C."/>
            <person name="Gosai S."/>
            <person name="Prabakaran S."/>
            <person name="Witkowska E."/>
            <person name="Larue G.E."/>
            <person name="Fisher S."/>
            <person name="Freeman R.M."/>
            <person name="Gunawardena J."/>
            <person name="Chu W."/>
            <person name="Stover N.A."/>
            <person name="Gregory B.D."/>
            <person name="Nowacki M."/>
            <person name="Derisi J."/>
            <person name="Roy S.W."/>
            <person name="Marshall W.F."/>
            <person name="Sood P."/>
        </authorList>
    </citation>
    <scope>NUCLEOTIDE SEQUENCE [LARGE SCALE GENOMIC DNA]</scope>
    <source>
        <strain evidence="2">WM001</strain>
    </source>
</reference>